<dbReference type="Proteomes" id="UP000078542">
    <property type="component" value="Unassembled WGS sequence"/>
</dbReference>
<dbReference type="AlphaFoldDB" id="A0A195D0J5"/>
<reference evidence="1 2" key="1">
    <citation type="submission" date="2016-03" db="EMBL/GenBank/DDBJ databases">
        <title>Cyphomyrmex costatus WGS genome.</title>
        <authorList>
            <person name="Nygaard S."/>
            <person name="Hu H."/>
            <person name="Boomsma J."/>
            <person name="Zhang G."/>
        </authorList>
    </citation>
    <scope>NUCLEOTIDE SEQUENCE [LARGE SCALE GENOMIC DNA]</scope>
    <source>
        <strain evidence="1">MS0001</strain>
        <tissue evidence="1">Whole body</tissue>
    </source>
</reference>
<organism evidence="1 2">
    <name type="scientific">Cyphomyrmex costatus</name>
    <dbReference type="NCBI Taxonomy" id="456900"/>
    <lineage>
        <taxon>Eukaryota</taxon>
        <taxon>Metazoa</taxon>
        <taxon>Ecdysozoa</taxon>
        <taxon>Arthropoda</taxon>
        <taxon>Hexapoda</taxon>
        <taxon>Insecta</taxon>
        <taxon>Pterygota</taxon>
        <taxon>Neoptera</taxon>
        <taxon>Endopterygota</taxon>
        <taxon>Hymenoptera</taxon>
        <taxon>Apocrita</taxon>
        <taxon>Aculeata</taxon>
        <taxon>Formicoidea</taxon>
        <taxon>Formicidae</taxon>
        <taxon>Myrmicinae</taxon>
        <taxon>Cyphomyrmex</taxon>
    </lineage>
</organism>
<evidence type="ECO:0000313" key="2">
    <source>
        <dbReference type="Proteomes" id="UP000078542"/>
    </source>
</evidence>
<keyword evidence="2" id="KW-1185">Reference proteome</keyword>
<sequence length="74" mass="8356">MILMLSGRERSDASLNLSLSKSGRSQVYSFLQTSAIGGMSGTVAKRFVFEAHDEYAANSVGHWCRKFCPREYRY</sequence>
<evidence type="ECO:0000313" key="1">
    <source>
        <dbReference type="EMBL" id="KYN06438.1"/>
    </source>
</evidence>
<proteinExistence type="predicted"/>
<dbReference type="EMBL" id="KQ977004">
    <property type="protein sequence ID" value="KYN06438.1"/>
    <property type="molecule type" value="Genomic_DNA"/>
</dbReference>
<name>A0A195D0J5_9HYME</name>
<gene>
    <name evidence="1" type="ORF">ALC62_02512</name>
</gene>
<protein>
    <submittedName>
        <fullName evidence="1">Uncharacterized protein</fullName>
    </submittedName>
</protein>
<accession>A0A195D0J5</accession>